<organism evidence="2 3">
    <name type="scientific">Sediminivirga luteola</name>
    <dbReference type="NCBI Taxonomy" id="1774748"/>
    <lineage>
        <taxon>Bacteria</taxon>
        <taxon>Bacillati</taxon>
        <taxon>Actinomycetota</taxon>
        <taxon>Actinomycetes</taxon>
        <taxon>Micrococcales</taxon>
        <taxon>Brevibacteriaceae</taxon>
        <taxon>Sediminivirga</taxon>
    </lineage>
</organism>
<dbReference type="Proteomes" id="UP000616114">
    <property type="component" value="Unassembled WGS sequence"/>
</dbReference>
<reference evidence="2" key="1">
    <citation type="journal article" date="2014" name="Int. J. Syst. Evol. Microbiol.">
        <title>Complete genome sequence of Corynebacterium casei LMG S-19264T (=DSM 44701T), isolated from a smear-ripened cheese.</title>
        <authorList>
            <consortium name="US DOE Joint Genome Institute (JGI-PGF)"/>
            <person name="Walter F."/>
            <person name="Albersmeier A."/>
            <person name="Kalinowski J."/>
            <person name="Ruckert C."/>
        </authorList>
    </citation>
    <scope>NUCLEOTIDE SEQUENCE</scope>
    <source>
        <strain evidence="2">CGMCC 1.12785</strain>
    </source>
</reference>
<proteinExistence type="inferred from homology"/>
<dbReference type="InterPro" id="IPR053714">
    <property type="entry name" value="Iso_Racemase_Enz_sf"/>
</dbReference>
<dbReference type="InterPro" id="IPR052186">
    <property type="entry name" value="Hydantoin_racemase-like"/>
</dbReference>
<dbReference type="RefSeq" id="WP_229745156.1">
    <property type="nucleotide sequence ID" value="NZ_BMFY01000012.1"/>
</dbReference>
<keyword evidence="3" id="KW-1185">Reference proteome</keyword>
<name>A0A8J2TZS7_9MICO</name>
<dbReference type="InterPro" id="IPR015942">
    <property type="entry name" value="Asp/Glu/hydantoin_racemase"/>
</dbReference>
<dbReference type="PANTHER" id="PTHR28047">
    <property type="entry name" value="PROTEIN DCG1"/>
    <property type="match status" value="1"/>
</dbReference>
<dbReference type="EMBL" id="BMFY01000012">
    <property type="protein sequence ID" value="GGA21780.1"/>
    <property type="molecule type" value="Genomic_DNA"/>
</dbReference>
<protein>
    <submittedName>
        <fullName evidence="2">Asp/Glu racemase</fullName>
    </submittedName>
</protein>
<sequence length="240" mass="25463">MAIKLRIIVPIIDASLLAGVQEEAQAWCAVGTQVDVVQIERGPQSIENSYDEALSVPGILELVQQAKDDGIDGIFVSCFAEPGVHAAREIFDGPVFGGFEPAIHAALGTADKIGILTVLPDVLSMLHRLIGGYGLSERVTDIRVVDMPVLSVGQHDVLVDRLEAQARAALDSGAAQSFVLGCTGMLDVAHAVSARLSADYGQIPVMDPTGSAITALEQAVRLKAVPSRATYYPPRIKERI</sequence>
<dbReference type="GO" id="GO:0047661">
    <property type="term" value="F:amino-acid racemase activity"/>
    <property type="evidence" value="ECO:0007669"/>
    <property type="project" value="InterPro"/>
</dbReference>
<gene>
    <name evidence="2" type="ORF">GCM10011333_26020</name>
</gene>
<comment type="caution">
    <text evidence="2">The sequence shown here is derived from an EMBL/GenBank/DDBJ whole genome shotgun (WGS) entry which is preliminary data.</text>
</comment>
<dbReference type="Pfam" id="PF01177">
    <property type="entry name" value="Asp_Glu_race"/>
    <property type="match status" value="1"/>
</dbReference>
<accession>A0A8J2TZS7</accession>
<dbReference type="Gene3D" id="3.40.50.12500">
    <property type="match status" value="1"/>
</dbReference>
<dbReference type="PANTHER" id="PTHR28047:SF5">
    <property type="entry name" value="PROTEIN DCG1"/>
    <property type="match status" value="1"/>
</dbReference>
<evidence type="ECO:0000256" key="1">
    <source>
        <dbReference type="ARBA" id="ARBA00038414"/>
    </source>
</evidence>
<evidence type="ECO:0000313" key="3">
    <source>
        <dbReference type="Proteomes" id="UP000616114"/>
    </source>
</evidence>
<dbReference type="AlphaFoldDB" id="A0A8J2TZS7"/>
<evidence type="ECO:0000313" key="2">
    <source>
        <dbReference type="EMBL" id="GGA21780.1"/>
    </source>
</evidence>
<comment type="similarity">
    <text evidence="1">Belongs to the HyuE racemase family.</text>
</comment>
<reference evidence="2" key="2">
    <citation type="submission" date="2020-09" db="EMBL/GenBank/DDBJ databases">
        <authorList>
            <person name="Sun Q."/>
            <person name="Zhou Y."/>
        </authorList>
    </citation>
    <scope>NUCLEOTIDE SEQUENCE</scope>
    <source>
        <strain evidence="2">CGMCC 1.12785</strain>
    </source>
</reference>